<keyword evidence="2" id="KW-1185">Reference proteome</keyword>
<protein>
    <submittedName>
        <fullName evidence="1">Uncharacterized protein</fullName>
    </submittedName>
</protein>
<accession>A0A931B7E8</accession>
<dbReference type="EMBL" id="JADPRT010000007">
    <property type="protein sequence ID" value="MBF9070047.1"/>
    <property type="molecule type" value="Genomic_DNA"/>
</dbReference>
<sequence>MNVYGMRAEYAGSGTIKAWHMMKDGALTALCGRELREDAAIMTDAGWAHTKEPICHTCGALYLRQVPYDSMMSGT</sequence>
<evidence type="ECO:0000313" key="2">
    <source>
        <dbReference type="Proteomes" id="UP000657385"/>
    </source>
</evidence>
<proteinExistence type="predicted"/>
<organism evidence="1 2">
    <name type="scientific">Streptacidiphilus fuscans</name>
    <dbReference type="NCBI Taxonomy" id="2789292"/>
    <lineage>
        <taxon>Bacteria</taxon>
        <taxon>Bacillati</taxon>
        <taxon>Actinomycetota</taxon>
        <taxon>Actinomycetes</taxon>
        <taxon>Kitasatosporales</taxon>
        <taxon>Streptomycetaceae</taxon>
        <taxon>Streptacidiphilus</taxon>
    </lineage>
</organism>
<evidence type="ECO:0000313" key="1">
    <source>
        <dbReference type="EMBL" id="MBF9070047.1"/>
    </source>
</evidence>
<dbReference type="AlphaFoldDB" id="A0A931B7E8"/>
<dbReference type="Proteomes" id="UP000657385">
    <property type="component" value="Unassembled WGS sequence"/>
</dbReference>
<name>A0A931B7E8_9ACTN</name>
<dbReference type="RefSeq" id="WP_196195215.1">
    <property type="nucleotide sequence ID" value="NZ_JADPRT010000007.1"/>
</dbReference>
<gene>
    <name evidence="1" type="ORF">I2501_18655</name>
</gene>
<comment type="caution">
    <text evidence="1">The sequence shown here is derived from an EMBL/GenBank/DDBJ whole genome shotgun (WGS) entry which is preliminary data.</text>
</comment>
<reference evidence="1" key="1">
    <citation type="submission" date="2020-11" db="EMBL/GenBank/DDBJ databases">
        <title>Isolation and identification of active actinomycetes.</title>
        <authorList>
            <person name="Yu B."/>
        </authorList>
    </citation>
    <scope>NUCLEOTIDE SEQUENCE</scope>
    <source>
        <strain evidence="1">NEAU-YB345</strain>
    </source>
</reference>